<comment type="caution">
    <text evidence="2">The sequence shown here is derived from an EMBL/GenBank/DDBJ whole genome shotgun (WGS) entry which is preliminary data.</text>
</comment>
<protein>
    <submittedName>
        <fullName evidence="2">DUF3100 domain-containing protein</fullName>
    </submittedName>
</protein>
<keyword evidence="3" id="KW-1185">Reference proteome</keyword>
<keyword evidence="1" id="KW-1133">Transmembrane helix</keyword>
<evidence type="ECO:0000313" key="2">
    <source>
        <dbReference type="EMBL" id="MCE7002403.1"/>
    </source>
</evidence>
<dbReference type="InterPro" id="IPR021450">
    <property type="entry name" value="DUF3100"/>
</dbReference>
<feature type="transmembrane region" description="Helical" evidence="1">
    <location>
        <begin position="397"/>
        <end position="422"/>
    </location>
</feature>
<feature type="transmembrane region" description="Helical" evidence="1">
    <location>
        <begin position="37"/>
        <end position="60"/>
    </location>
</feature>
<proteinExistence type="predicted"/>
<dbReference type="RefSeq" id="WP_233723506.1">
    <property type="nucleotide sequence ID" value="NZ_JAJVCN010000001.1"/>
</dbReference>
<reference evidence="2 3" key="1">
    <citation type="submission" date="2021-12" db="EMBL/GenBank/DDBJ databases">
        <title>Genome sequence of Kibdelosporangium philippinense ATCC 49844.</title>
        <authorList>
            <person name="Fedorov E.A."/>
            <person name="Omeragic M."/>
            <person name="Shalygina K.F."/>
            <person name="Maclea K.S."/>
        </authorList>
    </citation>
    <scope>NUCLEOTIDE SEQUENCE [LARGE SCALE GENOMIC DNA]</scope>
    <source>
        <strain evidence="2 3">ATCC 49844</strain>
    </source>
</reference>
<dbReference type="EMBL" id="JAJVCN010000001">
    <property type="protein sequence ID" value="MCE7002403.1"/>
    <property type="molecule type" value="Genomic_DNA"/>
</dbReference>
<feature type="transmembrane region" description="Helical" evidence="1">
    <location>
        <begin position="333"/>
        <end position="352"/>
    </location>
</feature>
<feature type="transmembrane region" description="Helical" evidence="1">
    <location>
        <begin position="307"/>
        <end position="326"/>
    </location>
</feature>
<gene>
    <name evidence="2" type="ORF">LWC34_06090</name>
</gene>
<accession>A0ABS8Z750</accession>
<keyword evidence="1" id="KW-0472">Membrane</keyword>
<evidence type="ECO:0000256" key="1">
    <source>
        <dbReference type="SAM" id="Phobius"/>
    </source>
</evidence>
<sequence length="427" mass="43958">MKTSTTQSGTTQILLLGLGVTAVCVCAETLGAQEFKLGSFSLVLLPLFFAFVATLITNLGIGAVRPDAASRLWPIAGAVLQLLAVIFVARAGTVLGAALPIIIEAGPAVLLQSLGKIGTALLAFPVAMMLGFQRAAIGATFSIGREPSIALISERYGIGGPEGSGVLATYICGTLFGSLFFSVLAGLGAAIPIFSTTALAMACGVGSGGMTMSCAGSLAHNSHDLSQDDVIALATASDVLTYVTTIVLGAFVVLPVLERFSRRPRTQAAAPQAVENSARAIPRPLFLAAAAFICVAVVSAWKTGPSASQLVGLIVLLATAMSATTLGRRTSRYMPGVLWAAVIGALFTAPWLPWSGTMTQLMSSVDIMALATVALGWAGLVVTARQLKVLRTLSWRAVIVAFLVFAGSFFTSALLAQFALYLGGISK</sequence>
<keyword evidence="1" id="KW-0812">Transmembrane</keyword>
<feature type="transmembrane region" description="Helical" evidence="1">
    <location>
        <begin position="367"/>
        <end position="385"/>
    </location>
</feature>
<organism evidence="2 3">
    <name type="scientific">Kibdelosporangium philippinense</name>
    <dbReference type="NCBI Taxonomy" id="211113"/>
    <lineage>
        <taxon>Bacteria</taxon>
        <taxon>Bacillati</taxon>
        <taxon>Actinomycetota</taxon>
        <taxon>Actinomycetes</taxon>
        <taxon>Pseudonocardiales</taxon>
        <taxon>Pseudonocardiaceae</taxon>
        <taxon>Kibdelosporangium</taxon>
    </lineage>
</organism>
<feature type="transmembrane region" description="Helical" evidence="1">
    <location>
        <begin position="239"/>
        <end position="257"/>
    </location>
</feature>
<dbReference type="Pfam" id="PF11299">
    <property type="entry name" value="DUF3100"/>
    <property type="match status" value="1"/>
</dbReference>
<feature type="transmembrane region" description="Helical" evidence="1">
    <location>
        <begin position="72"/>
        <end position="89"/>
    </location>
</feature>
<feature type="transmembrane region" description="Helical" evidence="1">
    <location>
        <begin position="164"/>
        <end position="191"/>
    </location>
</feature>
<evidence type="ECO:0000313" key="3">
    <source>
        <dbReference type="Proteomes" id="UP001521150"/>
    </source>
</evidence>
<feature type="transmembrane region" description="Helical" evidence="1">
    <location>
        <begin position="285"/>
        <end position="301"/>
    </location>
</feature>
<name>A0ABS8Z750_9PSEU</name>
<dbReference type="Proteomes" id="UP001521150">
    <property type="component" value="Unassembled WGS sequence"/>
</dbReference>